<feature type="domain" description="Nudix hydrolase" evidence="2">
    <location>
        <begin position="59"/>
        <end position="197"/>
    </location>
</feature>
<dbReference type="InterPro" id="IPR015797">
    <property type="entry name" value="NUDIX_hydrolase-like_dom_sf"/>
</dbReference>
<reference evidence="4" key="1">
    <citation type="submission" date="2020-05" db="EMBL/GenBank/DDBJ databases">
        <authorList>
            <person name="Chiriac C."/>
            <person name="Salcher M."/>
            <person name="Ghai R."/>
            <person name="Kavagutti S V."/>
        </authorList>
    </citation>
    <scope>NUCLEOTIDE SEQUENCE</scope>
</reference>
<accession>A0A6J7RU90</accession>
<evidence type="ECO:0000313" key="4">
    <source>
        <dbReference type="EMBL" id="CAB5032335.1"/>
    </source>
</evidence>
<organism evidence="4">
    <name type="scientific">freshwater metagenome</name>
    <dbReference type="NCBI Taxonomy" id="449393"/>
    <lineage>
        <taxon>unclassified sequences</taxon>
        <taxon>metagenomes</taxon>
        <taxon>ecological metagenomes</taxon>
    </lineage>
</organism>
<evidence type="ECO:0000256" key="1">
    <source>
        <dbReference type="ARBA" id="ARBA00022801"/>
    </source>
</evidence>
<dbReference type="GO" id="GO:0019693">
    <property type="term" value="P:ribose phosphate metabolic process"/>
    <property type="evidence" value="ECO:0007669"/>
    <property type="project" value="TreeGrafter"/>
</dbReference>
<dbReference type="PANTHER" id="PTHR11839:SF31">
    <property type="entry name" value="ADP-RIBOSE PYROPHOSPHATASE"/>
    <property type="match status" value="1"/>
</dbReference>
<dbReference type="Gene3D" id="3.90.79.10">
    <property type="entry name" value="Nucleoside Triphosphate Pyrophosphohydrolase"/>
    <property type="match status" value="1"/>
</dbReference>
<keyword evidence="1" id="KW-0378">Hydrolase</keyword>
<gene>
    <name evidence="3" type="ORF">UFOPK3752_00372</name>
    <name evidence="4" type="ORF">UFOPK4150_01131</name>
</gene>
<dbReference type="GO" id="GO:0005829">
    <property type="term" value="C:cytosol"/>
    <property type="evidence" value="ECO:0007669"/>
    <property type="project" value="TreeGrafter"/>
</dbReference>
<dbReference type="EMBL" id="CAFBPU010000020">
    <property type="protein sequence ID" value="CAB5032335.1"/>
    <property type="molecule type" value="Genomic_DNA"/>
</dbReference>
<name>A0A6J7RU90_9ZZZZ</name>
<protein>
    <submittedName>
        <fullName evidence="4">Unannotated protein</fullName>
    </submittedName>
</protein>
<dbReference type="Pfam" id="PF00293">
    <property type="entry name" value="NUDIX"/>
    <property type="match status" value="1"/>
</dbReference>
<dbReference type="GO" id="GO:0016787">
    <property type="term" value="F:hydrolase activity"/>
    <property type="evidence" value="ECO:0007669"/>
    <property type="project" value="UniProtKB-KW"/>
</dbReference>
<dbReference type="GO" id="GO:0006753">
    <property type="term" value="P:nucleoside phosphate metabolic process"/>
    <property type="evidence" value="ECO:0007669"/>
    <property type="project" value="TreeGrafter"/>
</dbReference>
<dbReference type="PROSITE" id="PS51462">
    <property type="entry name" value="NUDIX"/>
    <property type="match status" value="1"/>
</dbReference>
<dbReference type="PANTHER" id="PTHR11839">
    <property type="entry name" value="UDP/ADP-SUGAR PYROPHOSPHATASE"/>
    <property type="match status" value="1"/>
</dbReference>
<evidence type="ECO:0000259" key="2">
    <source>
        <dbReference type="PROSITE" id="PS51462"/>
    </source>
</evidence>
<dbReference type="EMBL" id="CAFBND010000009">
    <property type="protein sequence ID" value="CAB4930092.1"/>
    <property type="molecule type" value="Genomic_DNA"/>
</dbReference>
<evidence type="ECO:0000313" key="3">
    <source>
        <dbReference type="EMBL" id="CAB4930092.1"/>
    </source>
</evidence>
<proteinExistence type="predicted"/>
<sequence length="238" mass="25573">MGDFVLEPTWRGDVSQLADEPVDCSVVRSEQILTGLVWDLRRDSVELVDGQTVVREFVVHTGAVAVLALDSLDRVLLIRQYRHPVGMALWEPIAGLLDVPGEEPWVGAARELLEEAGVIAARWDVLVDVETSPGGSSETIRCYLARDLSAAPGGRPPGSGEERTMPHTWVPLEVAAAGILSGRLTAPLTASGVLAALAARALSWSTLRAFDCPWPAREWVLGHGRARVYGPSGPKSTL</sequence>
<dbReference type="SUPFAM" id="SSF55811">
    <property type="entry name" value="Nudix"/>
    <property type="match status" value="1"/>
</dbReference>
<dbReference type="AlphaFoldDB" id="A0A6J7RU90"/>
<dbReference type="InterPro" id="IPR000086">
    <property type="entry name" value="NUDIX_hydrolase_dom"/>
</dbReference>